<keyword evidence="2" id="KW-1185">Reference proteome</keyword>
<comment type="caution">
    <text evidence="1">The sequence shown here is derived from an EMBL/GenBank/DDBJ whole genome shotgun (WGS) entry which is preliminary data.</text>
</comment>
<dbReference type="EMBL" id="NNAY01001131">
    <property type="protein sequence ID" value="OXU25032.1"/>
    <property type="molecule type" value="Genomic_DNA"/>
</dbReference>
<dbReference type="AlphaFoldDB" id="A0A232F376"/>
<proteinExistence type="predicted"/>
<sequence length="97" mass="11018">MNYKIVHFLTNISSHFHCYTNYQSKTFSSRNQEKTKDAALNPLRSRVKRRPVEYPALEILYPARLEWNGAVLFGSPAIRLKSCSAAPDSALIGISLF</sequence>
<evidence type="ECO:0000313" key="2">
    <source>
        <dbReference type="Proteomes" id="UP000215335"/>
    </source>
</evidence>
<protein>
    <submittedName>
        <fullName evidence="1">Uncharacterized protein</fullName>
    </submittedName>
</protein>
<evidence type="ECO:0000313" key="1">
    <source>
        <dbReference type="EMBL" id="OXU25032.1"/>
    </source>
</evidence>
<gene>
    <name evidence="1" type="ORF">TSAR_011074</name>
</gene>
<name>A0A232F376_9HYME</name>
<accession>A0A232F376</accession>
<organism evidence="1 2">
    <name type="scientific">Trichomalopsis sarcophagae</name>
    <dbReference type="NCBI Taxonomy" id="543379"/>
    <lineage>
        <taxon>Eukaryota</taxon>
        <taxon>Metazoa</taxon>
        <taxon>Ecdysozoa</taxon>
        <taxon>Arthropoda</taxon>
        <taxon>Hexapoda</taxon>
        <taxon>Insecta</taxon>
        <taxon>Pterygota</taxon>
        <taxon>Neoptera</taxon>
        <taxon>Endopterygota</taxon>
        <taxon>Hymenoptera</taxon>
        <taxon>Apocrita</taxon>
        <taxon>Proctotrupomorpha</taxon>
        <taxon>Chalcidoidea</taxon>
        <taxon>Pteromalidae</taxon>
        <taxon>Pteromalinae</taxon>
        <taxon>Trichomalopsis</taxon>
    </lineage>
</organism>
<reference evidence="1 2" key="1">
    <citation type="journal article" date="2017" name="Curr. Biol.">
        <title>The Evolution of Venom by Co-option of Single-Copy Genes.</title>
        <authorList>
            <person name="Martinson E.O."/>
            <person name="Mrinalini"/>
            <person name="Kelkar Y.D."/>
            <person name="Chang C.H."/>
            <person name="Werren J.H."/>
        </authorList>
    </citation>
    <scope>NUCLEOTIDE SEQUENCE [LARGE SCALE GENOMIC DNA]</scope>
    <source>
        <strain evidence="1 2">Alberta</strain>
        <tissue evidence="1">Whole body</tissue>
    </source>
</reference>
<dbReference type="Proteomes" id="UP000215335">
    <property type="component" value="Unassembled WGS sequence"/>
</dbReference>